<proteinExistence type="predicted"/>
<organism evidence="2 3">
    <name type="scientific">Riccia fluitans</name>
    <dbReference type="NCBI Taxonomy" id="41844"/>
    <lineage>
        <taxon>Eukaryota</taxon>
        <taxon>Viridiplantae</taxon>
        <taxon>Streptophyta</taxon>
        <taxon>Embryophyta</taxon>
        <taxon>Marchantiophyta</taxon>
        <taxon>Marchantiopsida</taxon>
        <taxon>Marchantiidae</taxon>
        <taxon>Marchantiales</taxon>
        <taxon>Ricciaceae</taxon>
        <taxon>Riccia</taxon>
    </lineage>
</organism>
<gene>
    <name evidence="2" type="ORF">R1flu_019977</name>
</gene>
<comment type="caution">
    <text evidence="2">The sequence shown here is derived from an EMBL/GenBank/DDBJ whole genome shotgun (WGS) entry which is preliminary data.</text>
</comment>
<feature type="compositionally biased region" description="Low complexity" evidence="1">
    <location>
        <begin position="64"/>
        <end position="78"/>
    </location>
</feature>
<evidence type="ECO:0000256" key="1">
    <source>
        <dbReference type="SAM" id="MobiDB-lite"/>
    </source>
</evidence>
<name>A0ABD1ZNP5_9MARC</name>
<sequence length="165" mass="17810">MSLVEYALDEDDIDEDERPAPLPAVERPQAVAGQHSTTTMDLDSIEEVPQQSPIIPVQLPDVDLLLSSGNSASASTSNPQRKREPTANGSAHHQPSRKVSRGNLRPSRNPPDTAGGLLLPPQLRGRSNMLISFRPRTSCLSHQTVLFGKNEGNCPGENECLTVAL</sequence>
<protein>
    <submittedName>
        <fullName evidence="2">Uncharacterized protein</fullName>
    </submittedName>
</protein>
<evidence type="ECO:0000313" key="3">
    <source>
        <dbReference type="Proteomes" id="UP001605036"/>
    </source>
</evidence>
<evidence type="ECO:0000313" key="2">
    <source>
        <dbReference type="EMBL" id="KAL2651849.1"/>
    </source>
</evidence>
<feature type="compositionally biased region" description="Acidic residues" evidence="1">
    <location>
        <begin position="7"/>
        <end position="17"/>
    </location>
</feature>
<accession>A0ABD1ZNP5</accession>
<feature type="region of interest" description="Disordered" evidence="1">
    <location>
        <begin position="1"/>
        <end position="123"/>
    </location>
</feature>
<dbReference type="Proteomes" id="UP001605036">
    <property type="component" value="Unassembled WGS sequence"/>
</dbReference>
<dbReference type="EMBL" id="JBHFFA010000001">
    <property type="protein sequence ID" value="KAL2651849.1"/>
    <property type="molecule type" value="Genomic_DNA"/>
</dbReference>
<keyword evidence="3" id="KW-1185">Reference proteome</keyword>
<reference evidence="2 3" key="1">
    <citation type="submission" date="2024-09" db="EMBL/GenBank/DDBJ databases">
        <title>Chromosome-scale assembly of Riccia fluitans.</title>
        <authorList>
            <person name="Paukszto L."/>
            <person name="Sawicki J."/>
            <person name="Karawczyk K."/>
            <person name="Piernik-Szablinska J."/>
            <person name="Szczecinska M."/>
            <person name="Mazdziarz M."/>
        </authorList>
    </citation>
    <scope>NUCLEOTIDE SEQUENCE [LARGE SCALE GENOMIC DNA]</scope>
    <source>
        <strain evidence="2">Rf_01</strain>
        <tissue evidence="2">Aerial parts of the thallus</tissue>
    </source>
</reference>
<dbReference type="AlphaFoldDB" id="A0ABD1ZNP5"/>